<feature type="region of interest" description="Disordered" evidence="4">
    <location>
        <begin position="215"/>
        <end position="269"/>
    </location>
</feature>
<dbReference type="GO" id="GO:0005634">
    <property type="term" value="C:nucleus"/>
    <property type="evidence" value="ECO:0007669"/>
    <property type="project" value="UniProtKB-SubCell"/>
</dbReference>
<feature type="region of interest" description="Disordered" evidence="4">
    <location>
        <begin position="591"/>
        <end position="611"/>
    </location>
</feature>
<evidence type="ECO:0000256" key="1">
    <source>
        <dbReference type="ARBA" id="ARBA00004123"/>
    </source>
</evidence>
<evidence type="ECO:0008006" key="7">
    <source>
        <dbReference type="Google" id="ProtNLM"/>
    </source>
</evidence>
<feature type="region of interest" description="Disordered" evidence="4">
    <location>
        <begin position="831"/>
        <end position="851"/>
    </location>
</feature>
<dbReference type="PANTHER" id="PTHR15052">
    <property type="entry name" value="RNA POLYMERASE III TRANSCRIPTION INITIATION FACTOR COMPLEX SUBUNIT"/>
    <property type="match status" value="1"/>
</dbReference>
<dbReference type="InParanoid" id="A0A0Q9WV54"/>
<feature type="compositionally biased region" description="Acidic residues" evidence="4">
    <location>
        <begin position="1020"/>
        <end position="1035"/>
    </location>
</feature>
<dbReference type="Gene3D" id="2.130.10.10">
    <property type="entry name" value="YVTN repeat-like/Quinoprotein amine dehydrogenase"/>
    <property type="match status" value="1"/>
</dbReference>
<protein>
    <recommendedName>
        <fullName evidence="7">General transcription factor 3C polypeptide 2</fullName>
    </recommendedName>
</protein>
<evidence type="ECO:0000313" key="5">
    <source>
        <dbReference type="EMBL" id="KRF85119.1"/>
    </source>
</evidence>
<feature type="region of interest" description="Disordered" evidence="4">
    <location>
        <begin position="1426"/>
        <end position="1491"/>
    </location>
</feature>
<feature type="region of interest" description="Disordered" evidence="4">
    <location>
        <begin position="914"/>
        <end position="1224"/>
    </location>
</feature>
<feature type="compositionally biased region" description="Low complexity" evidence="4">
    <location>
        <begin position="952"/>
        <end position="961"/>
    </location>
</feature>
<feature type="compositionally biased region" description="Low complexity" evidence="4">
    <location>
        <begin position="92"/>
        <end position="107"/>
    </location>
</feature>
<feature type="compositionally biased region" description="Polar residues" evidence="4">
    <location>
        <begin position="121"/>
        <end position="137"/>
    </location>
</feature>
<feature type="compositionally biased region" description="Basic and acidic residues" evidence="4">
    <location>
        <begin position="1112"/>
        <end position="1124"/>
    </location>
</feature>
<comment type="subcellular location">
    <subcellularLocation>
        <location evidence="1">Nucleus</location>
    </subcellularLocation>
</comment>
<feature type="compositionally biased region" description="Polar residues" evidence="4">
    <location>
        <begin position="221"/>
        <end position="234"/>
    </location>
</feature>
<reference evidence="5 6" key="1">
    <citation type="journal article" date="2007" name="Nature">
        <title>Evolution of genes and genomes on the Drosophila phylogeny.</title>
        <authorList>
            <consortium name="Drosophila 12 Genomes Consortium"/>
            <person name="Clark A.G."/>
            <person name="Eisen M.B."/>
            <person name="Smith D.R."/>
            <person name="Bergman C.M."/>
            <person name="Oliver B."/>
            <person name="Markow T.A."/>
            <person name="Kaufman T.C."/>
            <person name="Kellis M."/>
            <person name="Gelbart W."/>
            <person name="Iyer V.N."/>
            <person name="Pollard D.A."/>
            <person name="Sackton T.B."/>
            <person name="Larracuente A.M."/>
            <person name="Singh N.D."/>
            <person name="Abad J.P."/>
            <person name="Abt D.N."/>
            <person name="Adryan B."/>
            <person name="Aguade M."/>
            <person name="Akashi H."/>
            <person name="Anderson W.W."/>
            <person name="Aquadro C.F."/>
            <person name="Ardell D.H."/>
            <person name="Arguello R."/>
            <person name="Artieri C.G."/>
            <person name="Barbash D.A."/>
            <person name="Barker D."/>
            <person name="Barsanti P."/>
            <person name="Batterham P."/>
            <person name="Batzoglou S."/>
            <person name="Begun D."/>
            <person name="Bhutkar A."/>
            <person name="Blanco E."/>
            <person name="Bosak S.A."/>
            <person name="Bradley R.K."/>
            <person name="Brand A.D."/>
            <person name="Brent M.R."/>
            <person name="Brooks A.N."/>
            <person name="Brown R.H."/>
            <person name="Butlin R.K."/>
            <person name="Caggese C."/>
            <person name="Calvi B.R."/>
            <person name="Bernardo de Carvalho A."/>
            <person name="Caspi A."/>
            <person name="Castrezana S."/>
            <person name="Celniker S.E."/>
            <person name="Chang J.L."/>
            <person name="Chapple C."/>
            <person name="Chatterji S."/>
            <person name="Chinwalla A."/>
            <person name="Civetta A."/>
            <person name="Clifton S.W."/>
            <person name="Comeron J.M."/>
            <person name="Costello J.C."/>
            <person name="Coyne J.A."/>
            <person name="Daub J."/>
            <person name="David R.G."/>
            <person name="Delcher A.L."/>
            <person name="Delehaunty K."/>
            <person name="Do C.B."/>
            <person name="Ebling H."/>
            <person name="Edwards K."/>
            <person name="Eickbush T."/>
            <person name="Evans J.D."/>
            <person name="Filipski A."/>
            <person name="Findeiss S."/>
            <person name="Freyhult E."/>
            <person name="Fulton L."/>
            <person name="Fulton R."/>
            <person name="Garcia A.C."/>
            <person name="Gardiner A."/>
            <person name="Garfield D.A."/>
            <person name="Garvin B.E."/>
            <person name="Gibson G."/>
            <person name="Gilbert D."/>
            <person name="Gnerre S."/>
            <person name="Godfrey J."/>
            <person name="Good R."/>
            <person name="Gotea V."/>
            <person name="Gravely B."/>
            <person name="Greenberg A.J."/>
            <person name="Griffiths-Jones S."/>
            <person name="Gross S."/>
            <person name="Guigo R."/>
            <person name="Gustafson E.A."/>
            <person name="Haerty W."/>
            <person name="Hahn M.W."/>
            <person name="Halligan D.L."/>
            <person name="Halpern A.L."/>
            <person name="Halter G.M."/>
            <person name="Han M.V."/>
            <person name="Heger A."/>
            <person name="Hillier L."/>
            <person name="Hinrichs A.S."/>
            <person name="Holmes I."/>
            <person name="Hoskins R.A."/>
            <person name="Hubisz M.J."/>
            <person name="Hultmark D."/>
            <person name="Huntley M.A."/>
            <person name="Jaffe D.B."/>
            <person name="Jagadeeshan S."/>
            <person name="Jeck W.R."/>
            <person name="Johnson J."/>
            <person name="Jones C.D."/>
            <person name="Jordan W.C."/>
            <person name="Karpen G.H."/>
            <person name="Kataoka E."/>
            <person name="Keightley P.D."/>
            <person name="Kheradpour P."/>
            <person name="Kirkness E.F."/>
            <person name="Koerich L.B."/>
            <person name="Kristiansen K."/>
            <person name="Kudrna D."/>
            <person name="Kulathinal R.J."/>
            <person name="Kumar S."/>
            <person name="Kwok R."/>
            <person name="Lander E."/>
            <person name="Langley C.H."/>
            <person name="Lapoint R."/>
            <person name="Lazzaro B.P."/>
            <person name="Lee S.J."/>
            <person name="Levesque L."/>
            <person name="Li R."/>
            <person name="Lin C.F."/>
            <person name="Lin M.F."/>
            <person name="Lindblad-Toh K."/>
            <person name="Llopart A."/>
            <person name="Long M."/>
            <person name="Low L."/>
            <person name="Lozovsky E."/>
            <person name="Lu J."/>
            <person name="Luo M."/>
            <person name="Machado C.A."/>
            <person name="Makalowski W."/>
            <person name="Marzo M."/>
            <person name="Matsuda M."/>
            <person name="Matzkin L."/>
            <person name="McAllister B."/>
            <person name="McBride C.S."/>
            <person name="McKernan B."/>
            <person name="McKernan K."/>
            <person name="Mendez-Lago M."/>
            <person name="Minx P."/>
            <person name="Mollenhauer M.U."/>
            <person name="Montooth K."/>
            <person name="Mount S.M."/>
            <person name="Mu X."/>
            <person name="Myers E."/>
            <person name="Negre B."/>
            <person name="Newfeld S."/>
            <person name="Nielsen R."/>
            <person name="Noor M.A."/>
            <person name="O'Grady P."/>
            <person name="Pachter L."/>
            <person name="Papaceit M."/>
            <person name="Parisi M.J."/>
            <person name="Parisi M."/>
            <person name="Parts L."/>
            <person name="Pedersen J.S."/>
            <person name="Pesole G."/>
            <person name="Phillippy A.M."/>
            <person name="Ponting C.P."/>
            <person name="Pop M."/>
            <person name="Porcelli D."/>
            <person name="Powell J.R."/>
            <person name="Prohaska S."/>
            <person name="Pruitt K."/>
            <person name="Puig M."/>
            <person name="Quesneville H."/>
            <person name="Ram K.R."/>
            <person name="Rand D."/>
            <person name="Rasmussen M.D."/>
            <person name="Reed L.K."/>
            <person name="Reenan R."/>
            <person name="Reily A."/>
            <person name="Remington K.A."/>
            <person name="Rieger T.T."/>
            <person name="Ritchie M.G."/>
            <person name="Robin C."/>
            <person name="Rogers Y.H."/>
            <person name="Rohde C."/>
            <person name="Rozas J."/>
            <person name="Rubenfield M.J."/>
            <person name="Ruiz A."/>
            <person name="Russo S."/>
            <person name="Salzberg S.L."/>
            <person name="Sanchez-Gracia A."/>
            <person name="Saranga D.J."/>
            <person name="Sato H."/>
            <person name="Schaeffer S.W."/>
            <person name="Schatz M.C."/>
            <person name="Schlenke T."/>
            <person name="Schwartz R."/>
            <person name="Segarra C."/>
            <person name="Singh R.S."/>
            <person name="Sirot L."/>
            <person name="Sirota M."/>
            <person name="Sisneros N.B."/>
            <person name="Smith C.D."/>
            <person name="Smith T.F."/>
            <person name="Spieth J."/>
            <person name="Stage D.E."/>
            <person name="Stark A."/>
            <person name="Stephan W."/>
            <person name="Strausberg R.L."/>
            <person name="Strempel S."/>
            <person name="Sturgill D."/>
            <person name="Sutton G."/>
            <person name="Sutton G.G."/>
            <person name="Tao W."/>
            <person name="Teichmann S."/>
            <person name="Tobari Y.N."/>
            <person name="Tomimura Y."/>
            <person name="Tsolas J.M."/>
            <person name="Valente V.L."/>
            <person name="Venter E."/>
            <person name="Venter J.C."/>
            <person name="Vicario S."/>
            <person name="Vieira F.G."/>
            <person name="Vilella A.J."/>
            <person name="Villasante A."/>
            <person name="Walenz B."/>
            <person name="Wang J."/>
            <person name="Wasserman M."/>
            <person name="Watts T."/>
            <person name="Wilson D."/>
            <person name="Wilson R.K."/>
            <person name="Wing R.A."/>
            <person name="Wolfner M.F."/>
            <person name="Wong A."/>
            <person name="Wong G.K."/>
            <person name="Wu C.I."/>
            <person name="Wu G."/>
            <person name="Yamamoto D."/>
            <person name="Yang H.P."/>
            <person name="Yang S.P."/>
            <person name="Yorke J.A."/>
            <person name="Yoshida K."/>
            <person name="Zdobnov E."/>
            <person name="Zhang P."/>
            <person name="Zhang Y."/>
            <person name="Zimin A.V."/>
            <person name="Baldwin J."/>
            <person name="Abdouelleil A."/>
            <person name="Abdulkadir J."/>
            <person name="Abebe A."/>
            <person name="Abera B."/>
            <person name="Abreu J."/>
            <person name="Acer S.C."/>
            <person name="Aftuck L."/>
            <person name="Alexander A."/>
            <person name="An P."/>
            <person name="Anderson E."/>
            <person name="Anderson S."/>
            <person name="Arachi H."/>
            <person name="Azer M."/>
            <person name="Bachantsang P."/>
            <person name="Barry A."/>
            <person name="Bayul T."/>
            <person name="Berlin A."/>
            <person name="Bessette D."/>
            <person name="Bloom T."/>
            <person name="Blye J."/>
            <person name="Boguslavskiy L."/>
            <person name="Bonnet C."/>
            <person name="Boukhgalter B."/>
            <person name="Bourzgui I."/>
            <person name="Brown A."/>
            <person name="Cahill P."/>
            <person name="Channer S."/>
            <person name="Cheshatsang Y."/>
            <person name="Chuda L."/>
            <person name="Citroen M."/>
            <person name="Collymore A."/>
            <person name="Cooke P."/>
            <person name="Costello M."/>
            <person name="D'Aco K."/>
            <person name="Daza R."/>
            <person name="De Haan G."/>
            <person name="DeGray S."/>
            <person name="DeMaso C."/>
            <person name="Dhargay N."/>
            <person name="Dooley K."/>
            <person name="Dooley E."/>
            <person name="Doricent M."/>
            <person name="Dorje P."/>
            <person name="Dorjee K."/>
            <person name="Dupes A."/>
            <person name="Elong R."/>
            <person name="Falk J."/>
            <person name="Farina A."/>
            <person name="Faro S."/>
            <person name="Ferguson D."/>
            <person name="Fisher S."/>
            <person name="Foley C.D."/>
            <person name="Franke A."/>
            <person name="Friedrich D."/>
            <person name="Gadbois L."/>
            <person name="Gearin G."/>
            <person name="Gearin C.R."/>
            <person name="Giannoukos G."/>
            <person name="Goode T."/>
            <person name="Graham J."/>
            <person name="Grandbois E."/>
            <person name="Grewal S."/>
            <person name="Gyaltsen K."/>
            <person name="Hafez N."/>
            <person name="Hagos B."/>
            <person name="Hall J."/>
            <person name="Henson C."/>
            <person name="Hollinger A."/>
            <person name="Honan T."/>
            <person name="Huard M.D."/>
            <person name="Hughes L."/>
            <person name="Hurhula B."/>
            <person name="Husby M.E."/>
            <person name="Kamat A."/>
            <person name="Kanga B."/>
            <person name="Kashin S."/>
            <person name="Khazanovich D."/>
            <person name="Kisner P."/>
            <person name="Lance K."/>
            <person name="Lara M."/>
            <person name="Lee W."/>
            <person name="Lennon N."/>
            <person name="Letendre F."/>
            <person name="LeVine R."/>
            <person name="Lipovsky A."/>
            <person name="Liu X."/>
            <person name="Liu J."/>
            <person name="Liu S."/>
            <person name="Lokyitsang T."/>
            <person name="Lokyitsang Y."/>
            <person name="Lubonja R."/>
            <person name="Lui A."/>
            <person name="MacDonald P."/>
            <person name="Magnisalis V."/>
            <person name="Maru K."/>
            <person name="Matthews C."/>
            <person name="McCusker W."/>
            <person name="McDonough S."/>
            <person name="Mehta T."/>
            <person name="Meldrim J."/>
            <person name="Meneus L."/>
            <person name="Mihai O."/>
            <person name="Mihalev A."/>
            <person name="Mihova T."/>
            <person name="Mittelman R."/>
            <person name="Mlenga V."/>
            <person name="Montmayeur A."/>
            <person name="Mulrain L."/>
            <person name="Navidi A."/>
            <person name="Naylor J."/>
            <person name="Negash T."/>
            <person name="Nguyen T."/>
            <person name="Nguyen N."/>
            <person name="Nicol R."/>
            <person name="Norbu C."/>
            <person name="Norbu N."/>
            <person name="Novod N."/>
            <person name="O'Neill B."/>
            <person name="Osman S."/>
            <person name="Markiewicz E."/>
            <person name="Oyono O.L."/>
            <person name="Patti C."/>
            <person name="Phunkhang P."/>
            <person name="Pierre F."/>
            <person name="Priest M."/>
            <person name="Raghuraman S."/>
            <person name="Rege F."/>
            <person name="Reyes R."/>
            <person name="Rise C."/>
            <person name="Rogov P."/>
            <person name="Ross K."/>
            <person name="Ryan E."/>
            <person name="Settipalli S."/>
            <person name="Shea T."/>
            <person name="Sherpa N."/>
            <person name="Shi L."/>
            <person name="Shih D."/>
            <person name="Sparrow T."/>
            <person name="Spaulding J."/>
            <person name="Stalker J."/>
            <person name="Stange-Thomann N."/>
            <person name="Stavropoulos S."/>
            <person name="Stone C."/>
            <person name="Strader C."/>
            <person name="Tesfaye S."/>
            <person name="Thomson T."/>
            <person name="Thoulutsang Y."/>
            <person name="Thoulutsang D."/>
            <person name="Topham K."/>
            <person name="Topping I."/>
            <person name="Tsamla T."/>
            <person name="Vassiliev H."/>
            <person name="Vo A."/>
            <person name="Wangchuk T."/>
            <person name="Wangdi T."/>
            <person name="Weiand M."/>
            <person name="Wilkinson J."/>
            <person name="Wilson A."/>
            <person name="Yadav S."/>
            <person name="Young G."/>
            <person name="Yu Q."/>
            <person name="Zembek L."/>
            <person name="Zhong D."/>
            <person name="Zimmer A."/>
            <person name="Zwirko Z."/>
            <person name="Jaffe D.B."/>
            <person name="Alvarez P."/>
            <person name="Brockman W."/>
            <person name="Butler J."/>
            <person name="Chin C."/>
            <person name="Gnerre S."/>
            <person name="Grabherr M."/>
            <person name="Kleber M."/>
            <person name="Mauceli E."/>
            <person name="MacCallum I."/>
        </authorList>
    </citation>
    <scope>NUCLEOTIDE SEQUENCE [LARGE SCALE GENOMIC DNA]</scope>
    <source>
        <strain evidence="6">Tucson 15010-1051.87</strain>
    </source>
</reference>
<name>A0A0Q9WV54_DROVI</name>
<feature type="compositionally biased region" description="Polar residues" evidence="4">
    <location>
        <begin position="1049"/>
        <end position="1060"/>
    </location>
</feature>
<feature type="region of interest" description="Disordered" evidence="4">
    <location>
        <begin position="470"/>
        <end position="497"/>
    </location>
</feature>
<feature type="region of interest" description="Disordered" evidence="4">
    <location>
        <begin position="151"/>
        <end position="183"/>
    </location>
</feature>
<dbReference type="OrthoDB" id="4703at2759"/>
<feature type="compositionally biased region" description="Basic residues" evidence="4">
    <location>
        <begin position="1165"/>
        <end position="1174"/>
    </location>
</feature>
<dbReference type="InterPro" id="IPR036322">
    <property type="entry name" value="WD40_repeat_dom_sf"/>
</dbReference>
<feature type="compositionally biased region" description="Basic and acidic residues" evidence="4">
    <location>
        <begin position="923"/>
        <end position="932"/>
    </location>
</feature>
<dbReference type="SUPFAM" id="SSF50978">
    <property type="entry name" value="WD40 repeat-like"/>
    <property type="match status" value="1"/>
</dbReference>
<organism evidence="5 6">
    <name type="scientific">Drosophila virilis</name>
    <name type="common">Fruit fly</name>
    <dbReference type="NCBI Taxonomy" id="7244"/>
    <lineage>
        <taxon>Eukaryota</taxon>
        <taxon>Metazoa</taxon>
        <taxon>Ecdysozoa</taxon>
        <taxon>Arthropoda</taxon>
        <taxon>Hexapoda</taxon>
        <taxon>Insecta</taxon>
        <taxon>Pterygota</taxon>
        <taxon>Neoptera</taxon>
        <taxon>Endopterygota</taxon>
        <taxon>Diptera</taxon>
        <taxon>Brachycera</taxon>
        <taxon>Muscomorpha</taxon>
        <taxon>Ephydroidea</taxon>
        <taxon>Drosophilidae</taxon>
        <taxon>Drosophila</taxon>
    </lineage>
</organism>
<feature type="compositionally biased region" description="Polar residues" evidence="4">
    <location>
        <begin position="151"/>
        <end position="161"/>
    </location>
</feature>
<evidence type="ECO:0000256" key="3">
    <source>
        <dbReference type="ARBA" id="ARBA00023242"/>
    </source>
</evidence>
<feature type="region of interest" description="Disordered" evidence="4">
    <location>
        <begin position="1"/>
        <end position="46"/>
    </location>
</feature>
<dbReference type="InterPro" id="IPR015943">
    <property type="entry name" value="WD40/YVTN_repeat-like_dom_sf"/>
</dbReference>
<evidence type="ECO:0000313" key="6">
    <source>
        <dbReference type="Proteomes" id="UP000008792"/>
    </source>
</evidence>
<proteinExistence type="predicted"/>
<dbReference type="STRING" id="7244.A0A0Q9WV54"/>
<dbReference type="GO" id="GO:0006383">
    <property type="term" value="P:transcription by RNA polymerase III"/>
    <property type="evidence" value="ECO:0007669"/>
    <property type="project" value="TreeGrafter"/>
</dbReference>
<feature type="compositionally biased region" description="Low complexity" evidence="4">
    <location>
        <begin position="473"/>
        <end position="486"/>
    </location>
</feature>
<feature type="region of interest" description="Disordered" evidence="4">
    <location>
        <begin position="92"/>
        <end position="138"/>
    </location>
</feature>
<dbReference type="EMBL" id="CH940647">
    <property type="protein sequence ID" value="KRF85119.1"/>
    <property type="molecule type" value="Genomic_DNA"/>
</dbReference>
<keyword evidence="2" id="KW-0804">Transcription</keyword>
<feature type="region of interest" description="Disordered" evidence="4">
    <location>
        <begin position="728"/>
        <end position="753"/>
    </location>
</feature>
<keyword evidence="6" id="KW-1185">Reference proteome</keyword>
<feature type="compositionally biased region" description="Acidic residues" evidence="4">
    <location>
        <begin position="1070"/>
        <end position="1080"/>
    </location>
</feature>
<dbReference type="eggNOG" id="ENOG502TBWE">
    <property type="taxonomic scope" value="Eukaryota"/>
</dbReference>
<accession>A0A0Q9WV54</accession>
<dbReference type="FunCoup" id="A0A0Q9WV54">
    <property type="interactions" value="1"/>
</dbReference>
<dbReference type="GO" id="GO:0000127">
    <property type="term" value="C:transcription factor TFIIIC complex"/>
    <property type="evidence" value="ECO:0007669"/>
    <property type="project" value="TreeGrafter"/>
</dbReference>
<dbReference type="InterPro" id="IPR052416">
    <property type="entry name" value="GTF3C_component"/>
</dbReference>
<feature type="compositionally biased region" description="Polar residues" evidence="4">
    <location>
        <begin position="1180"/>
        <end position="1198"/>
    </location>
</feature>
<dbReference type="Proteomes" id="UP000008792">
    <property type="component" value="Unassembled WGS sequence"/>
</dbReference>
<dbReference type="PANTHER" id="PTHR15052:SF2">
    <property type="entry name" value="GENERAL TRANSCRIPTION FACTOR 3C POLYPEPTIDE 2"/>
    <property type="match status" value="1"/>
</dbReference>
<feature type="compositionally biased region" description="Basic and acidic residues" evidence="4">
    <location>
        <begin position="728"/>
        <end position="739"/>
    </location>
</feature>
<sequence>MEEAEKHCFKTPAMANARQNQPKNNKIPMSASQPPSRNAGPSPKRIINKIPLDFNKLKQVGLHMKLAEALSKQNMNAAKNIASATTALAPTSATSAAAAQPNATTPAMHSQKQPQREHQTASKSVRNNSPASATEPSSHIKALIKNKIMNKSAQSQMHQQPTDTTTTAPSTEISGVRSGAASGGFTMPIAKADLTARAKPALLLNLVNQLPKQRATCGSIKPQQQKRQQESRSTPPAPRAGSSPVRAQAQAQAPPAAAATAASAPLAKSPPPLIVLENKVLAPNEKIDLRALRLPNGQSAAVPPSALTIVPTTPNETRNADNLKEPMEKAKDILGKLQGSSAPVKKMILNVNKLKVPREELAQLAKEVRKQAMQHVQQQKQPSTDIPAIIPVPAMGTGLAPSLITTPSPSTRTKICSTTISQVASTSTSSSAIPSKTTIPPSSLITPIVKSCPSPMMASADEAGNNHVSLTATTSRGKPTSSTSSSVEVKAEPESDELSAVDFIEQLTAKKDADPNNYLELSAEELSMNAKFGSSHSSNPAPVSVRPEDYLPIGKILQMQDMDILHATLNVNGGNKPNVLCISPNAIKLQSSARPEETESPVVDDKDAESTSISKFQPLKVTAPKHVYTNTKRKTPLSTVTSLVETSPTPDETKDIAPVCTVEAECAKEKPQPVKPVPYKPKRGKVNLVQRNKKASAPKPNETNIATKVAEEPFQVPDTKISSDIAKVTRETPADKETAPKATGNKEQSQHEAAEQLAEINLATEDLDTAKKIEKNVKDVEDVESIKADKIVISNKTESVIAEEAADGNKIVMNSSQMNLAKERDLTQLYHPPKLPKHKQNPLKPEDNQNEEHTPAIVSLFDAVKREPAPPQGKPQLPFRSSAQNDERLEPMNRTFADALGIQNLVTQLAAEKVVPPQPSQGKEVKSEETAKLPRKKLVKTRPVLSTKRSAKAAQTQATAAESKKVEPLVPRKRPLIPESQHRVKTSSTSDDDGDMFHGFDNGASSCKRFKHSEEKETDISDDASPDYDEVEEQPQPDMELSAKKTKTESVVNNTQTASIHTDAGAVNPEDAEPMEIVEEDTLKKTASKKKAAMQEPESQQKAKRPRTASAKVKEAKKKTDSKWKVKVKGSAPANEDPSTECAKEQNVSNGATPEETGMKEPIIVKKKRGRPRKSAVIADTTNTSLSESANPLDSSADCSMPPVAASTPDAKRRGRKTKDIPTADNENISESCRQTNDFYHRLLLTRSRQQLVSGEELREDNAGEGELQCGLCLVRCEKADWRSHLGEHYGVGWLIEEPAPLLTRSFVLKMMKTYLDAGSKRLNCRLCRRSLTSALGMMLHLEGCGIKERTVCENCKGSYTKLSYPSHVRTCPKRRRTLTEEDQAAQAAADAEIENSAPVYSNAGRTKRKSTLKAETKLEKIAAQTKELGVDETENPKGFDGDASDYDLGAQKDSSDEVESDGADSSQTDGGPARSSTKKEHKPAQKTLYGRINVKKVMKNRWNHFTETNYAKGILYPHLVPRYEKLSAADARQLLPSKDSTSMRYAYDKVDDDGWMQLKPMEGVSKEHEYILYLGNAVKELAWVPLPSTVETQYLLCSQRNKVLGYSRQFKDKPENALLLLIECKTPPAGDDSAWTLQTRLHYGICVPDGPVHSLAFMASGGYDESINRLALLAVGGLTGAVIYALPLHVNNDTEQADRKEIDDVIVLQPMLKLILDIDNPLQDACTKICWSESSGHNLLVSGYASGNVAFYDISDEQGLNCVERNNQRHFLPAHFFYFGERNIYNLELHYDTNGARWLAIGTNMRKLWVYDIANWSQPLPISGDTVCNMFMGGLNWSPLWEALAVGCTEVYKSQFPRLLALNPSGISFSHSTLDVVLSSPRGMHFNWEQLTLVAITDNGDVAFLQCNQFNLEMMLQKRTTNCRTVCSTEPCLLSDAPESNTISPEQFKRDYGLILKPLKNVPNDKKSTYINLKRRPSFDLLNLMRLNSVRWNWNEPARNWVVVGAEHGLLRIIKFEEGKHFRFF</sequence>
<feature type="region of interest" description="Disordered" evidence="4">
    <location>
        <begin position="1383"/>
        <end position="1413"/>
    </location>
</feature>
<evidence type="ECO:0000256" key="2">
    <source>
        <dbReference type="ARBA" id="ARBA00023163"/>
    </source>
</evidence>
<evidence type="ECO:0000256" key="4">
    <source>
        <dbReference type="SAM" id="MobiDB-lite"/>
    </source>
</evidence>
<dbReference type="KEGG" id="dvi:6622148"/>
<gene>
    <name evidence="5" type="primary">Dvir\GJ11343</name>
    <name evidence="5" type="ORF">Dvir_GJ11343</name>
</gene>
<keyword evidence="3" id="KW-0539">Nucleus</keyword>
<feature type="compositionally biased region" description="Low complexity" evidence="4">
    <location>
        <begin position="242"/>
        <end position="267"/>
    </location>
</feature>